<proteinExistence type="predicted"/>
<evidence type="ECO:0000313" key="1">
    <source>
        <dbReference type="EMBL" id="GAG99022.1"/>
    </source>
</evidence>
<protein>
    <submittedName>
        <fullName evidence="1">Uncharacterized protein</fullName>
    </submittedName>
</protein>
<reference evidence="1" key="1">
    <citation type="journal article" date="2014" name="Front. Microbiol.">
        <title>High frequency of phylogenetically diverse reductive dehalogenase-homologous genes in deep subseafloor sedimentary metagenomes.</title>
        <authorList>
            <person name="Kawai M."/>
            <person name="Futagami T."/>
            <person name="Toyoda A."/>
            <person name="Takaki Y."/>
            <person name="Nishi S."/>
            <person name="Hori S."/>
            <person name="Arai W."/>
            <person name="Tsubouchi T."/>
            <person name="Morono Y."/>
            <person name="Uchiyama I."/>
            <person name="Ito T."/>
            <person name="Fujiyama A."/>
            <person name="Inagaki F."/>
            <person name="Takami H."/>
        </authorList>
    </citation>
    <scope>NUCLEOTIDE SEQUENCE</scope>
    <source>
        <strain evidence="1">Expedition CK06-06</strain>
    </source>
</reference>
<organism evidence="1">
    <name type="scientific">marine sediment metagenome</name>
    <dbReference type="NCBI Taxonomy" id="412755"/>
    <lineage>
        <taxon>unclassified sequences</taxon>
        <taxon>metagenomes</taxon>
        <taxon>ecological metagenomes</taxon>
    </lineage>
</organism>
<dbReference type="EMBL" id="BART01027929">
    <property type="protein sequence ID" value="GAG99022.1"/>
    <property type="molecule type" value="Genomic_DNA"/>
</dbReference>
<name>X1D1Q6_9ZZZZ</name>
<gene>
    <name evidence="1" type="ORF">S01H4_49382</name>
</gene>
<dbReference type="AlphaFoldDB" id="X1D1Q6"/>
<accession>X1D1Q6</accession>
<comment type="caution">
    <text evidence="1">The sequence shown here is derived from an EMBL/GenBank/DDBJ whole genome shotgun (WGS) entry which is preliminary data.</text>
</comment>
<sequence>MTLFTKVIQGAGATTAAVANRVDLGDITLPAGQWTITRAWAFGSIVGAYAAAQSISGYIQLESEDCLIAPFEFPLQPVGGYVTVGGAGAHPPIKQIINCPAPSGAIIHVYHVQDDAVAASEVQVVLEFSNAGSPWGGGQLHCKAGEPSVAAGTGDDGAATLTAIEIKAKQLHKLLIYGMQATMTADCSLCATFVVTSDDFADPGPTEGAINPHMGGETDTVGSMNALTEYELNRMFRSPGQKQTVSCVATC</sequence>
<feature type="non-terminal residue" evidence="1">
    <location>
        <position position="251"/>
    </location>
</feature>